<dbReference type="STRING" id="64571.A0A1Y2G8U1"/>
<evidence type="ECO:0000256" key="9">
    <source>
        <dbReference type="SAM" id="MobiDB-lite"/>
    </source>
</evidence>
<feature type="region of interest" description="Disordered" evidence="9">
    <location>
        <begin position="467"/>
        <end position="519"/>
    </location>
</feature>
<protein>
    <recommendedName>
        <fullName evidence="1">non-specific serine/threonine protein kinase</fullName>
        <ecNumber evidence="1">2.7.11.1</ecNumber>
    </recommendedName>
</protein>
<dbReference type="GO" id="GO:0005524">
    <property type="term" value="F:ATP binding"/>
    <property type="evidence" value="ECO:0007669"/>
    <property type="project" value="UniProtKB-KW"/>
</dbReference>
<dbReference type="GO" id="GO:0005634">
    <property type="term" value="C:nucleus"/>
    <property type="evidence" value="ECO:0007669"/>
    <property type="project" value="TreeGrafter"/>
</dbReference>
<evidence type="ECO:0000256" key="8">
    <source>
        <dbReference type="ARBA" id="ARBA00048679"/>
    </source>
</evidence>
<evidence type="ECO:0000256" key="1">
    <source>
        <dbReference type="ARBA" id="ARBA00012513"/>
    </source>
</evidence>
<keyword evidence="5" id="KW-0418">Kinase</keyword>
<dbReference type="InParanoid" id="A0A1Y2G8U1"/>
<organism evidence="11 12">
    <name type="scientific">Lobosporangium transversale</name>
    <dbReference type="NCBI Taxonomy" id="64571"/>
    <lineage>
        <taxon>Eukaryota</taxon>
        <taxon>Fungi</taxon>
        <taxon>Fungi incertae sedis</taxon>
        <taxon>Mucoromycota</taxon>
        <taxon>Mortierellomycotina</taxon>
        <taxon>Mortierellomycetes</taxon>
        <taxon>Mortierellales</taxon>
        <taxon>Mortierellaceae</taxon>
        <taxon>Lobosporangium</taxon>
    </lineage>
</organism>
<feature type="compositionally biased region" description="Low complexity" evidence="9">
    <location>
        <begin position="476"/>
        <end position="487"/>
    </location>
</feature>
<dbReference type="GO" id="GO:0005737">
    <property type="term" value="C:cytoplasm"/>
    <property type="evidence" value="ECO:0007669"/>
    <property type="project" value="TreeGrafter"/>
</dbReference>
<feature type="region of interest" description="Disordered" evidence="9">
    <location>
        <begin position="1"/>
        <end position="43"/>
    </location>
</feature>
<dbReference type="GO" id="GO:0035556">
    <property type="term" value="P:intracellular signal transduction"/>
    <property type="evidence" value="ECO:0007669"/>
    <property type="project" value="TreeGrafter"/>
</dbReference>
<comment type="catalytic activity">
    <reaction evidence="8">
        <text>L-seryl-[protein] + ATP = O-phospho-L-seryl-[protein] + ADP + H(+)</text>
        <dbReference type="Rhea" id="RHEA:17989"/>
        <dbReference type="Rhea" id="RHEA-COMP:9863"/>
        <dbReference type="Rhea" id="RHEA-COMP:11604"/>
        <dbReference type="ChEBI" id="CHEBI:15378"/>
        <dbReference type="ChEBI" id="CHEBI:29999"/>
        <dbReference type="ChEBI" id="CHEBI:30616"/>
        <dbReference type="ChEBI" id="CHEBI:83421"/>
        <dbReference type="ChEBI" id="CHEBI:456216"/>
        <dbReference type="EC" id="2.7.11.1"/>
    </reaction>
</comment>
<keyword evidence="6" id="KW-0067">ATP-binding</keyword>
<evidence type="ECO:0000256" key="4">
    <source>
        <dbReference type="ARBA" id="ARBA00022741"/>
    </source>
</evidence>
<feature type="domain" description="Serine/threonine-protein kinase haspin C-terminal" evidence="10">
    <location>
        <begin position="1101"/>
        <end position="1192"/>
    </location>
</feature>
<evidence type="ECO:0000256" key="2">
    <source>
        <dbReference type="ARBA" id="ARBA00022527"/>
    </source>
</evidence>
<dbReference type="GO" id="GO:0072354">
    <property type="term" value="F:histone H3T3 kinase activity"/>
    <property type="evidence" value="ECO:0007669"/>
    <property type="project" value="TreeGrafter"/>
</dbReference>
<keyword evidence="3" id="KW-0808">Transferase</keyword>
<name>A0A1Y2G8U1_9FUNG</name>
<dbReference type="PANTHER" id="PTHR24419">
    <property type="entry name" value="INTERLEUKIN-1 RECEPTOR-ASSOCIATED KINASE"/>
    <property type="match status" value="1"/>
</dbReference>
<feature type="compositionally biased region" description="Low complexity" evidence="9">
    <location>
        <begin position="25"/>
        <end position="36"/>
    </location>
</feature>
<evidence type="ECO:0000256" key="3">
    <source>
        <dbReference type="ARBA" id="ARBA00022679"/>
    </source>
</evidence>
<feature type="region of interest" description="Disordered" evidence="9">
    <location>
        <begin position="63"/>
        <end position="88"/>
    </location>
</feature>
<dbReference type="SUPFAM" id="SSF56112">
    <property type="entry name" value="Protein kinase-like (PK-like)"/>
    <property type="match status" value="1"/>
</dbReference>
<comment type="catalytic activity">
    <reaction evidence="7">
        <text>L-threonyl-[protein] + ATP = O-phospho-L-threonyl-[protein] + ADP + H(+)</text>
        <dbReference type="Rhea" id="RHEA:46608"/>
        <dbReference type="Rhea" id="RHEA-COMP:11060"/>
        <dbReference type="Rhea" id="RHEA-COMP:11605"/>
        <dbReference type="ChEBI" id="CHEBI:15378"/>
        <dbReference type="ChEBI" id="CHEBI:30013"/>
        <dbReference type="ChEBI" id="CHEBI:30616"/>
        <dbReference type="ChEBI" id="CHEBI:61977"/>
        <dbReference type="ChEBI" id="CHEBI:456216"/>
        <dbReference type="EC" id="2.7.11.1"/>
    </reaction>
</comment>
<dbReference type="AlphaFoldDB" id="A0A1Y2G8U1"/>
<dbReference type="EMBL" id="MCFF01000057">
    <property type="protein sequence ID" value="ORZ04434.1"/>
    <property type="molecule type" value="Genomic_DNA"/>
</dbReference>
<evidence type="ECO:0000256" key="7">
    <source>
        <dbReference type="ARBA" id="ARBA00047899"/>
    </source>
</evidence>
<evidence type="ECO:0000256" key="6">
    <source>
        <dbReference type="ARBA" id="ARBA00022840"/>
    </source>
</evidence>
<dbReference type="EC" id="2.7.11.1" evidence="1"/>
<dbReference type="Pfam" id="PF12330">
    <property type="entry name" value="Haspin_kinase"/>
    <property type="match status" value="1"/>
</dbReference>
<keyword evidence="2" id="KW-0723">Serine/threonine-protein kinase</keyword>
<feature type="region of interest" description="Disordered" evidence="9">
    <location>
        <begin position="606"/>
        <end position="625"/>
    </location>
</feature>
<keyword evidence="4" id="KW-0547">Nucleotide-binding</keyword>
<feature type="region of interest" description="Disordered" evidence="9">
    <location>
        <begin position="737"/>
        <end position="759"/>
    </location>
</feature>
<dbReference type="InterPro" id="IPR024604">
    <property type="entry name" value="GSG2_C"/>
</dbReference>
<dbReference type="PANTHER" id="PTHR24419:SF18">
    <property type="entry name" value="SERINE_THREONINE-PROTEIN KINASE HASPIN"/>
    <property type="match status" value="1"/>
</dbReference>
<sequence>MHAPASLRSKQSVNPPLKRTYGKRSSQSKQSILESSTPYDRTQFNWDRLEKERKARIERIQAHRAHHQRLQAPETQNKDSECSSPSSSDFETAVAKASLLYSDPVLIDDDDELTLAALIGSDNQGERSNIQNAYSIRGLSPQHSAHSLGRRQLSSFETAHTHWIDSSYDNQGSMTNICSAQDSGLEVGPLPLREPGGGATARSYIRQPTPLRPKDIQSSLVSGKRTEKPLPSTMYTRLDLAAQRKVIFQEKAFFAERDSVDDQDSENEDESDSDEVLFRTPSFHILQRMKELPKLRVPEPRVNPFGFQTLVEPEESEGTNTIISGRPAASDLLPDKLLPSEQENPFLESPNTKKSMDILNRRAQQLREVELRRKYNNMNGLISAEKDGELSLGSRLIDTNIMQSTVSELFSVNMGLSKYEQPSTPPKVSSRIVTQESQRLRDDTVQDDCVDIALGKRMSSIEITPQRLFTKQRKTSPSSPSNSILSLFPASPSLSDLEESESYLDDDTPPKPIEPLLSSDIPAVGQEDRGVLWKTAALRQRVPDSFSSSLSSSSSLSLFPSLSSSLLSLPSSVTELSLSQEAKLHPSAPQPLPRLYRHKSSLVAPRRSQLTKVSRHSPSKHGVRIESGREPQLHDLPHTACNPFRDVTNQNILEQPSCELKDPSQNPLSSIQQHSLPISTVFTQPLLQQQQLERKIRSLRRPPAVLTSIRKSIFQPTMDDLISICDQEFFTQFHGLDDVGENQDGERSDGSKASLSSSEARNGHGILDFDSLLPKRMLESLTKIGEATYSEVYTVELPIQKQAGKSIYDYDHRLRDHSSYNDSTFFQSPRLNAYIKESMKDDLLSIQSIQMKPKLVMKVIPFNSNRENGNENGDGSVSGSRGRRTRGVKPETESTELLLEDIYREVMVSTQIMHGWKGFIGSFGALVVRGRYPKTFLSAWNQFRRQNGTESERPDKYTKDQLYCIILLPYGGIDLEHCPLANWQQAWSILAQVAASLESKEQAPFWFEHRDLHWGNILVKDTSQERLMFPMGDSDPILGHDLNGLDDAQSNHNPAIATTRTRVTTRSIPTFGIIVQMIDFTLARVQGNKGNLIYMDLEKDQEFFRGQGDYQYDIYRKMQKALNKDWAASCPRTNLFWLHYIADKLLTKKCLKKPIKQSAITPATTAVTSITYPQLRASMSVKRTSRLASSLSLTGVNEDIDNNMTESWCYERVLAVSKMNLDQLELSGQTPMKTVLDILFPDQS</sequence>
<accession>A0A1Y2G8U1</accession>
<dbReference type="OrthoDB" id="5327538at2759"/>
<feature type="compositionally biased region" description="Basic residues" evidence="9">
    <location>
        <begin position="613"/>
        <end position="622"/>
    </location>
</feature>
<dbReference type="GeneID" id="33572494"/>
<dbReference type="GO" id="GO:0000278">
    <property type="term" value="P:mitotic cell cycle"/>
    <property type="evidence" value="ECO:0007669"/>
    <property type="project" value="TreeGrafter"/>
</dbReference>
<evidence type="ECO:0000256" key="5">
    <source>
        <dbReference type="ARBA" id="ARBA00022777"/>
    </source>
</evidence>
<evidence type="ECO:0000313" key="12">
    <source>
        <dbReference type="Proteomes" id="UP000193648"/>
    </source>
</evidence>
<dbReference type="InterPro" id="IPR011009">
    <property type="entry name" value="Kinase-like_dom_sf"/>
</dbReference>
<dbReference type="Gene3D" id="1.10.510.10">
    <property type="entry name" value="Transferase(Phosphotransferase) domain 1"/>
    <property type="match status" value="1"/>
</dbReference>
<feature type="compositionally biased region" description="Polar residues" evidence="9">
    <location>
        <begin position="862"/>
        <end position="873"/>
    </location>
</feature>
<feature type="region of interest" description="Disordered" evidence="9">
    <location>
        <begin position="862"/>
        <end position="892"/>
    </location>
</feature>
<evidence type="ECO:0000313" key="11">
    <source>
        <dbReference type="EMBL" id="ORZ04434.1"/>
    </source>
</evidence>
<keyword evidence="12" id="KW-1185">Reference proteome</keyword>
<reference evidence="11 12" key="1">
    <citation type="submission" date="2016-07" db="EMBL/GenBank/DDBJ databases">
        <title>Pervasive Adenine N6-methylation of Active Genes in Fungi.</title>
        <authorList>
            <consortium name="DOE Joint Genome Institute"/>
            <person name="Mondo S.J."/>
            <person name="Dannebaum R.O."/>
            <person name="Kuo R.C."/>
            <person name="Labutti K."/>
            <person name="Haridas S."/>
            <person name="Kuo A."/>
            <person name="Salamov A."/>
            <person name="Ahrendt S.R."/>
            <person name="Lipzen A."/>
            <person name="Sullivan W."/>
            <person name="Andreopoulos W.B."/>
            <person name="Clum A."/>
            <person name="Lindquist E."/>
            <person name="Daum C."/>
            <person name="Ramamoorthy G.K."/>
            <person name="Gryganskyi A."/>
            <person name="Culley D."/>
            <person name="Magnuson J.K."/>
            <person name="James T.Y."/>
            <person name="O'Malley M.A."/>
            <person name="Stajich J.E."/>
            <person name="Spatafora J.W."/>
            <person name="Visel A."/>
            <person name="Grigoriev I.V."/>
        </authorList>
    </citation>
    <scope>NUCLEOTIDE SEQUENCE [LARGE SCALE GENOMIC DNA]</scope>
    <source>
        <strain evidence="11 12">NRRL 3116</strain>
    </source>
</reference>
<comment type="caution">
    <text evidence="11">The sequence shown here is derived from an EMBL/GenBank/DDBJ whole genome shotgun (WGS) entry which is preliminary data.</text>
</comment>
<evidence type="ECO:0000259" key="10">
    <source>
        <dbReference type="SMART" id="SM01331"/>
    </source>
</evidence>
<gene>
    <name evidence="11" type="ORF">BCR41DRAFT_425937</name>
</gene>
<dbReference type="SMART" id="SM01331">
    <property type="entry name" value="DUF3635"/>
    <property type="match status" value="1"/>
</dbReference>
<proteinExistence type="predicted"/>
<dbReference type="Gene3D" id="3.30.200.20">
    <property type="entry name" value="Phosphorylase Kinase, domain 1"/>
    <property type="match status" value="1"/>
</dbReference>
<dbReference type="Proteomes" id="UP000193648">
    <property type="component" value="Unassembled WGS sequence"/>
</dbReference>
<dbReference type="RefSeq" id="XP_021876542.1">
    <property type="nucleotide sequence ID" value="XM_022030653.1"/>
</dbReference>
<feature type="compositionally biased region" description="Acidic residues" evidence="9">
    <location>
        <begin position="496"/>
        <end position="507"/>
    </location>
</feature>